<accession>A0A8D8DU23</accession>
<feature type="region of interest" description="Disordered" evidence="1">
    <location>
        <begin position="202"/>
        <end position="434"/>
    </location>
</feature>
<feature type="compositionally biased region" description="Low complexity" evidence="1">
    <location>
        <begin position="322"/>
        <end position="337"/>
    </location>
</feature>
<evidence type="ECO:0000256" key="1">
    <source>
        <dbReference type="SAM" id="MobiDB-lite"/>
    </source>
</evidence>
<organism evidence="2">
    <name type="scientific">Culex pipiens</name>
    <name type="common">House mosquito</name>
    <dbReference type="NCBI Taxonomy" id="7175"/>
    <lineage>
        <taxon>Eukaryota</taxon>
        <taxon>Metazoa</taxon>
        <taxon>Ecdysozoa</taxon>
        <taxon>Arthropoda</taxon>
        <taxon>Hexapoda</taxon>
        <taxon>Insecta</taxon>
        <taxon>Pterygota</taxon>
        <taxon>Neoptera</taxon>
        <taxon>Endopterygota</taxon>
        <taxon>Diptera</taxon>
        <taxon>Nematocera</taxon>
        <taxon>Culicoidea</taxon>
        <taxon>Culicidae</taxon>
        <taxon>Culicinae</taxon>
        <taxon>Culicini</taxon>
        <taxon>Culex</taxon>
        <taxon>Culex</taxon>
    </lineage>
</organism>
<evidence type="ECO:0000313" key="2">
    <source>
        <dbReference type="EMBL" id="CAG6517024.1"/>
    </source>
</evidence>
<reference evidence="2" key="1">
    <citation type="submission" date="2021-05" db="EMBL/GenBank/DDBJ databases">
        <authorList>
            <person name="Alioto T."/>
            <person name="Alioto T."/>
            <person name="Gomez Garrido J."/>
        </authorList>
    </citation>
    <scope>NUCLEOTIDE SEQUENCE</scope>
</reference>
<dbReference type="AlphaFoldDB" id="A0A8D8DU23"/>
<feature type="compositionally biased region" description="Polar residues" evidence="1">
    <location>
        <begin position="290"/>
        <end position="301"/>
    </location>
</feature>
<feature type="compositionally biased region" description="Low complexity" evidence="1">
    <location>
        <begin position="261"/>
        <end position="273"/>
    </location>
</feature>
<dbReference type="EMBL" id="HBUE01174679">
    <property type="protein sequence ID" value="CAG6517024.1"/>
    <property type="molecule type" value="Transcribed_RNA"/>
</dbReference>
<sequence length="434" mass="47609">MGAIAEPAEAGRYLAEDMYDYPLCFHCVRWSPFMVYLEDNKQAHKFRPFEKGMQLYCAACVPKQVDFERKYPGEKLYREESILNDQQLMALLGRFQYEHPNKEGFAELDRVIITENAKLQPYKKTAKKPLPLRCKAALLTELFPAVHRMENRKFPSYRAMRAAVRAKAAAISEGYMNLTETEQSQLQDNFDVLVDRTPMHAKISSQQQRSLMPPPVTPFRPVTPEPAAYETVSNLGDMSSMSSESRVDALRMDPTSDDESNASSLEGSLALSSQEPSSHAANAPRPPPSTQSDLGLSSQDVSIPENGSRIIPGGDSQRVAGTQQTSSQSLHLSSQDISDQHGGIALPPQSITRVNSSDSDSSTASVASTRSRKRSSSVSERSASPAAVSAPPTPNDGQQAGPSNKRARNDIPTNPTPAQFVRNPVGRMPRLKGA</sequence>
<name>A0A8D8DU23_CULPI</name>
<feature type="compositionally biased region" description="Pro residues" evidence="1">
    <location>
        <begin position="212"/>
        <end position="224"/>
    </location>
</feature>
<protein>
    <submittedName>
        <fullName evidence="2">(northern house mosquito) hypothetical protein</fullName>
    </submittedName>
</protein>
<feature type="compositionally biased region" description="Low complexity" evidence="1">
    <location>
        <begin position="350"/>
        <end position="369"/>
    </location>
</feature>
<feature type="compositionally biased region" description="Polar residues" evidence="1">
    <location>
        <begin position="231"/>
        <end position="244"/>
    </location>
</feature>
<feature type="compositionally biased region" description="Low complexity" evidence="1">
    <location>
        <begin position="376"/>
        <end position="390"/>
    </location>
</feature>
<dbReference type="EMBL" id="HBUE01280194">
    <property type="protein sequence ID" value="CAG6568542.1"/>
    <property type="molecule type" value="Transcribed_RNA"/>
</dbReference>
<proteinExistence type="predicted"/>